<evidence type="ECO:0000256" key="1">
    <source>
        <dbReference type="ARBA" id="ARBA00022723"/>
    </source>
</evidence>
<evidence type="ECO:0000313" key="6">
    <source>
        <dbReference type="Proteomes" id="UP000011715"/>
    </source>
</evidence>
<evidence type="ECO:0000256" key="2">
    <source>
        <dbReference type="ARBA" id="ARBA00023008"/>
    </source>
</evidence>
<sequence>MRGPIEWHIKPLACGHITKAAAGHSAWGKQTTPRFPKMRSSRLLKWAACFALATTPPVSAAPTPGRGGKHTMSDEGKKAYLDAQVCVLASPAKLSVMPGAKTRWEELLGLHQVLGLQIHSTGVFLPYHRYYVHAHEFLLNECGYKGGLPRSITSSLSVGCGAAFVAAAIEPDTYDDMWVRVYSGAHLSGHRALGMVNGDPLSSPGDPISMLHHAFVDKMWWDWQARDPAVRLTAMGGPNAQDPAVGFLEFPGGVEDESKMWGKPKPEMLAVTPDAANGDPGNVTTLSHIMTSLGVIPDATVADVMDTQGGYLCYEYI</sequence>
<dbReference type="EnsemblFungi" id="MAPG_11447T0">
    <property type="protein sequence ID" value="MAPG_11447T0"/>
    <property type="gene ID" value="MAPG_11447"/>
</dbReference>
<dbReference type="OrthoDB" id="6132182at2759"/>
<keyword evidence="2" id="KW-0186">Copper</keyword>
<keyword evidence="6" id="KW-1185">Reference proteome</keyword>
<dbReference type="SUPFAM" id="SSF48056">
    <property type="entry name" value="Di-copper centre-containing domain"/>
    <property type="match status" value="1"/>
</dbReference>
<dbReference type="Proteomes" id="UP000011715">
    <property type="component" value="Unassembled WGS sequence"/>
</dbReference>
<evidence type="ECO:0000313" key="5">
    <source>
        <dbReference type="EnsemblFungi" id="MAPG_11447T0"/>
    </source>
</evidence>
<dbReference type="GO" id="GO:0046872">
    <property type="term" value="F:metal ion binding"/>
    <property type="evidence" value="ECO:0007669"/>
    <property type="project" value="UniProtKB-KW"/>
</dbReference>
<evidence type="ECO:0000259" key="3">
    <source>
        <dbReference type="Pfam" id="PF00264"/>
    </source>
</evidence>
<gene>
    <name evidence="4" type="ORF">MAPG_11447</name>
</gene>
<accession>A0A0C4EFA8</accession>
<dbReference type="VEuPathDB" id="FungiDB:MAPG_11447"/>
<dbReference type="PANTHER" id="PTHR11474">
    <property type="entry name" value="TYROSINASE FAMILY MEMBER"/>
    <property type="match status" value="1"/>
</dbReference>
<dbReference type="EMBL" id="ADBL01002822">
    <property type="status" value="NOT_ANNOTATED_CDS"/>
    <property type="molecule type" value="Genomic_DNA"/>
</dbReference>
<name>A0A0C4EFA8_MAGP6</name>
<reference evidence="5" key="5">
    <citation type="submission" date="2015-06" db="UniProtKB">
        <authorList>
            <consortium name="EnsemblFungi"/>
        </authorList>
    </citation>
    <scope>IDENTIFICATION</scope>
    <source>
        <strain evidence="5">ATCC 64411</strain>
    </source>
</reference>
<dbReference type="InterPro" id="IPR008922">
    <property type="entry name" value="Di-copper_centre_dom_sf"/>
</dbReference>
<reference evidence="5" key="4">
    <citation type="journal article" date="2015" name="G3 (Bethesda)">
        <title>Genome sequences of three phytopathogenic species of the Magnaporthaceae family of fungi.</title>
        <authorList>
            <person name="Okagaki L.H."/>
            <person name="Nunes C.C."/>
            <person name="Sailsbery J."/>
            <person name="Clay B."/>
            <person name="Brown D."/>
            <person name="John T."/>
            <person name="Oh Y."/>
            <person name="Young N."/>
            <person name="Fitzgerald M."/>
            <person name="Haas B.J."/>
            <person name="Zeng Q."/>
            <person name="Young S."/>
            <person name="Adiconis X."/>
            <person name="Fan L."/>
            <person name="Levin J.Z."/>
            <person name="Mitchell T.K."/>
            <person name="Okubara P.A."/>
            <person name="Farman M.L."/>
            <person name="Kohn L.M."/>
            <person name="Birren B."/>
            <person name="Ma L.-J."/>
            <person name="Dean R.A."/>
        </authorList>
    </citation>
    <scope>NUCLEOTIDE SEQUENCE</scope>
    <source>
        <strain evidence="5">ATCC 64411 / 73-15</strain>
    </source>
</reference>
<dbReference type="InterPro" id="IPR050316">
    <property type="entry name" value="Tyrosinase/Hemocyanin"/>
</dbReference>
<dbReference type="AlphaFoldDB" id="A0A0C4EFA8"/>
<dbReference type="eggNOG" id="ENOG502S31Y">
    <property type="taxonomic scope" value="Eukaryota"/>
</dbReference>
<dbReference type="Gene3D" id="1.10.1280.10">
    <property type="entry name" value="Di-copper center containing domain from catechol oxidase"/>
    <property type="match status" value="2"/>
</dbReference>
<proteinExistence type="predicted"/>
<reference evidence="4" key="1">
    <citation type="submission" date="2010-05" db="EMBL/GenBank/DDBJ databases">
        <title>The Genome Sequence of Magnaporthe poae strain ATCC 64411.</title>
        <authorList>
            <consortium name="The Broad Institute Genome Sequencing Platform"/>
            <consortium name="Broad Institute Genome Sequencing Center for Infectious Disease"/>
            <person name="Ma L.-J."/>
            <person name="Dead R."/>
            <person name="Young S."/>
            <person name="Zeng Q."/>
            <person name="Koehrsen M."/>
            <person name="Alvarado L."/>
            <person name="Berlin A."/>
            <person name="Chapman S.B."/>
            <person name="Chen Z."/>
            <person name="Freedman E."/>
            <person name="Gellesch M."/>
            <person name="Goldberg J."/>
            <person name="Griggs A."/>
            <person name="Gujja S."/>
            <person name="Heilman E.R."/>
            <person name="Heiman D."/>
            <person name="Hepburn T."/>
            <person name="Howarth C."/>
            <person name="Jen D."/>
            <person name="Larson L."/>
            <person name="Mehta T."/>
            <person name="Neiman D."/>
            <person name="Pearson M."/>
            <person name="Roberts A."/>
            <person name="Saif S."/>
            <person name="Shea T."/>
            <person name="Shenoy N."/>
            <person name="Sisk P."/>
            <person name="Stolte C."/>
            <person name="Sykes S."/>
            <person name="Walk T."/>
            <person name="White J."/>
            <person name="Yandava C."/>
            <person name="Haas B."/>
            <person name="Nusbaum C."/>
            <person name="Birren B."/>
        </authorList>
    </citation>
    <scope>NUCLEOTIDE SEQUENCE</scope>
    <source>
        <strain evidence="4">ATCC 64411</strain>
    </source>
</reference>
<keyword evidence="1" id="KW-0479">Metal-binding</keyword>
<dbReference type="EMBL" id="ADBL01002821">
    <property type="status" value="NOT_ANNOTATED_CDS"/>
    <property type="molecule type" value="Genomic_DNA"/>
</dbReference>
<dbReference type="OMA" id="STCTEPS"/>
<feature type="domain" description="Tyrosinase copper-binding" evidence="3">
    <location>
        <begin position="184"/>
        <end position="226"/>
    </location>
</feature>
<dbReference type="Pfam" id="PF00264">
    <property type="entry name" value="Tyrosinase"/>
    <property type="match status" value="2"/>
</dbReference>
<dbReference type="STRING" id="644358.A0A0C4EFA8"/>
<evidence type="ECO:0000313" key="4">
    <source>
        <dbReference type="EMBL" id="KLU92502.1"/>
    </source>
</evidence>
<reference evidence="4" key="3">
    <citation type="submission" date="2011-03" db="EMBL/GenBank/DDBJ databases">
        <title>Annotation of Magnaporthe poae ATCC 64411.</title>
        <authorList>
            <person name="Ma L.-J."/>
            <person name="Dead R."/>
            <person name="Young S.K."/>
            <person name="Zeng Q."/>
            <person name="Gargeya S."/>
            <person name="Fitzgerald M."/>
            <person name="Haas B."/>
            <person name="Abouelleil A."/>
            <person name="Alvarado L."/>
            <person name="Arachchi H.M."/>
            <person name="Berlin A."/>
            <person name="Brown A."/>
            <person name="Chapman S.B."/>
            <person name="Chen Z."/>
            <person name="Dunbar C."/>
            <person name="Freedman E."/>
            <person name="Gearin G."/>
            <person name="Gellesch M."/>
            <person name="Goldberg J."/>
            <person name="Griggs A."/>
            <person name="Gujja S."/>
            <person name="Heiman D."/>
            <person name="Howarth C."/>
            <person name="Larson L."/>
            <person name="Lui A."/>
            <person name="MacDonald P.J.P."/>
            <person name="Mehta T."/>
            <person name="Montmayeur A."/>
            <person name="Murphy C."/>
            <person name="Neiman D."/>
            <person name="Pearson M."/>
            <person name="Priest M."/>
            <person name="Roberts A."/>
            <person name="Saif S."/>
            <person name="Shea T."/>
            <person name="Shenoy N."/>
            <person name="Sisk P."/>
            <person name="Stolte C."/>
            <person name="Sykes S."/>
            <person name="Yandava C."/>
            <person name="Wortman J."/>
            <person name="Nusbaum C."/>
            <person name="Birren B."/>
        </authorList>
    </citation>
    <scope>NUCLEOTIDE SEQUENCE</scope>
    <source>
        <strain evidence="4">ATCC 64411</strain>
    </source>
</reference>
<organism evidence="5 6">
    <name type="scientific">Magnaporthiopsis poae (strain ATCC 64411 / 73-15)</name>
    <name type="common">Kentucky bluegrass fungus</name>
    <name type="synonym">Magnaporthe poae</name>
    <dbReference type="NCBI Taxonomy" id="644358"/>
    <lineage>
        <taxon>Eukaryota</taxon>
        <taxon>Fungi</taxon>
        <taxon>Dikarya</taxon>
        <taxon>Ascomycota</taxon>
        <taxon>Pezizomycotina</taxon>
        <taxon>Sordariomycetes</taxon>
        <taxon>Sordariomycetidae</taxon>
        <taxon>Magnaporthales</taxon>
        <taxon>Magnaporthaceae</taxon>
        <taxon>Magnaporthiopsis</taxon>
    </lineage>
</organism>
<dbReference type="InterPro" id="IPR002227">
    <property type="entry name" value="Tyrosinase_Cu-bd"/>
</dbReference>
<dbReference type="EMBL" id="GL876981">
    <property type="protein sequence ID" value="KLU92502.1"/>
    <property type="molecule type" value="Genomic_DNA"/>
</dbReference>
<protein>
    <recommendedName>
        <fullName evidence="3">Tyrosinase copper-binding domain-containing protein</fullName>
    </recommendedName>
</protein>
<reference evidence="6" key="2">
    <citation type="submission" date="2010-05" db="EMBL/GenBank/DDBJ databases">
        <title>The genome sequence of Magnaporthe poae strain ATCC 64411.</title>
        <authorList>
            <person name="Ma L.-J."/>
            <person name="Dead R."/>
            <person name="Young S."/>
            <person name="Zeng Q."/>
            <person name="Koehrsen M."/>
            <person name="Alvarado L."/>
            <person name="Berlin A."/>
            <person name="Chapman S.B."/>
            <person name="Chen Z."/>
            <person name="Freedman E."/>
            <person name="Gellesch M."/>
            <person name="Goldberg J."/>
            <person name="Griggs A."/>
            <person name="Gujja S."/>
            <person name="Heilman E.R."/>
            <person name="Heiman D."/>
            <person name="Hepburn T."/>
            <person name="Howarth C."/>
            <person name="Jen D."/>
            <person name="Larson L."/>
            <person name="Mehta T."/>
            <person name="Neiman D."/>
            <person name="Pearson M."/>
            <person name="Roberts A."/>
            <person name="Saif S."/>
            <person name="Shea T."/>
            <person name="Shenoy N."/>
            <person name="Sisk P."/>
            <person name="Stolte C."/>
            <person name="Sykes S."/>
            <person name="Walk T."/>
            <person name="White J."/>
            <person name="Yandava C."/>
            <person name="Haas B."/>
            <person name="Nusbaum C."/>
            <person name="Birren B."/>
        </authorList>
    </citation>
    <scope>NUCLEOTIDE SEQUENCE [LARGE SCALE GENOMIC DNA]</scope>
    <source>
        <strain evidence="6">ATCC 64411 / 73-15</strain>
    </source>
</reference>
<feature type="domain" description="Tyrosinase copper-binding" evidence="3">
    <location>
        <begin position="102"/>
        <end position="149"/>
    </location>
</feature>
<dbReference type="GO" id="GO:0016491">
    <property type="term" value="F:oxidoreductase activity"/>
    <property type="evidence" value="ECO:0007669"/>
    <property type="project" value="InterPro"/>
</dbReference>
<dbReference type="PANTHER" id="PTHR11474:SF126">
    <property type="entry name" value="TYROSINASE-LIKE PROTEIN TYR-1-RELATED"/>
    <property type="match status" value="1"/>
</dbReference>